<dbReference type="InterPro" id="IPR011335">
    <property type="entry name" value="Restrct_endonuc-II-like"/>
</dbReference>
<evidence type="ECO:0000256" key="2">
    <source>
        <dbReference type="ARBA" id="ARBA00022759"/>
    </source>
</evidence>
<comment type="similarity">
    <text evidence="6">Belongs to the vsr family.</text>
</comment>
<feature type="region of interest" description="Disordered" evidence="7">
    <location>
        <begin position="1"/>
        <end position="20"/>
    </location>
</feature>
<keyword evidence="2 6" id="KW-0255">Endonuclease</keyword>
<proteinExistence type="inferred from homology"/>
<dbReference type="GO" id="GO:0006298">
    <property type="term" value="P:mismatch repair"/>
    <property type="evidence" value="ECO:0007669"/>
    <property type="project" value="UniProtKB-UniRule"/>
</dbReference>
<evidence type="ECO:0000256" key="5">
    <source>
        <dbReference type="ARBA" id="ARBA00023204"/>
    </source>
</evidence>
<sequence>MVSHPRRKKGGPTRSRELTDVGAISPDVRSRMMRSIRKKDTGPEREVRRALRKLGYGYRLHAAELPGHPDIVMRGRRKAIFVHGCFWHQHDGCRLAKKPSARPEYWLPKLARNVERDRAALKALAALGWTSLVVWECEVSSEEGLIWRLQEFLRDDGTA</sequence>
<dbReference type="EMBL" id="NPEU01000021">
    <property type="protein sequence ID" value="RAI41263.1"/>
    <property type="molecule type" value="Genomic_DNA"/>
</dbReference>
<feature type="compositionally biased region" description="Basic residues" evidence="7">
    <location>
        <begin position="1"/>
        <end position="11"/>
    </location>
</feature>
<comment type="caution">
    <text evidence="8">The sequence shown here is derived from an EMBL/GenBank/DDBJ whole genome shotgun (WGS) entry which is preliminary data.</text>
</comment>
<keyword evidence="4 6" id="KW-0378">Hydrolase</keyword>
<keyword evidence="1 6" id="KW-0540">Nuclease</keyword>
<dbReference type="SUPFAM" id="SSF52980">
    <property type="entry name" value="Restriction endonuclease-like"/>
    <property type="match status" value="1"/>
</dbReference>
<organism evidence="8 9">
    <name type="scientific">Rhodoplanes elegans</name>
    <dbReference type="NCBI Taxonomy" id="29408"/>
    <lineage>
        <taxon>Bacteria</taxon>
        <taxon>Pseudomonadati</taxon>
        <taxon>Pseudomonadota</taxon>
        <taxon>Alphaproteobacteria</taxon>
        <taxon>Hyphomicrobiales</taxon>
        <taxon>Nitrobacteraceae</taxon>
        <taxon>Rhodoplanes</taxon>
    </lineage>
</organism>
<reference evidence="8 9" key="1">
    <citation type="submission" date="2017-07" db="EMBL/GenBank/DDBJ databases">
        <title>Draft Genome Sequences of Select Purple Nonsulfur Bacteria.</title>
        <authorList>
            <person name="Lasarre B."/>
            <person name="Mckinlay J.B."/>
        </authorList>
    </citation>
    <scope>NUCLEOTIDE SEQUENCE [LARGE SCALE GENOMIC DNA]</scope>
    <source>
        <strain evidence="8 9">DSM 11907</strain>
    </source>
</reference>
<keyword evidence="9" id="KW-1185">Reference proteome</keyword>
<protein>
    <recommendedName>
        <fullName evidence="6">Very short patch repair endonuclease</fullName>
        <ecNumber evidence="6">3.1.-.-</ecNumber>
    </recommendedName>
</protein>
<evidence type="ECO:0000256" key="7">
    <source>
        <dbReference type="SAM" id="MobiDB-lite"/>
    </source>
</evidence>
<dbReference type="EC" id="3.1.-.-" evidence="6"/>
<name>A0A327KUA2_9BRAD</name>
<dbReference type="GO" id="GO:0016787">
    <property type="term" value="F:hydrolase activity"/>
    <property type="evidence" value="ECO:0007669"/>
    <property type="project" value="UniProtKB-KW"/>
</dbReference>
<dbReference type="Proteomes" id="UP000248863">
    <property type="component" value="Unassembled WGS sequence"/>
</dbReference>
<comment type="function">
    <text evidence="6">May nick specific sequences that contain T:G mispairs resulting from m5C-deamination.</text>
</comment>
<dbReference type="GO" id="GO:0004519">
    <property type="term" value="F:endonuclease activity"/>
    <property type="evidence" value="ECO:0007669"/>
    <property type="project" value="UniProtKB-KW"/>
</dbReference>
<evidence type="ECO:0000313" key="8">
    <source>
        <dbReference type="EMBL" id="RAI41263.1"/>
    </source>
</evidence>
<evidence type="ECO:0000256" key="6">
    <source>
        <dbReference type="PIRNR" id="PIRNR018267"/>
    </source>
</evidence>
<dbReference type="Gene3D" id="3.40.960.10">
    <property type="entry name" value="VSR Endonuclease"/>
    <property type="match status" value="1"/>
</dbReference>
<dbReference type="NCBIfam" id="TIGR00632">
    <property type="entry name" value="vsr"/>
    <property type="match status" value="1"/>
</dbReference>
<dbReference type="Pfam" id="PF03852">
    <property type="entry name" value="Vsr"/>
    <property type="match status" value="1"/>
</dbReference>
<evidence type="ECO:0000313" key="9">
    <source>
        <dbReference type="Proteomes" id="UP000248863"/>
    </source>
</evidence>
<evidence type="ECO:0000256" key="3">
    <source>
        <dbReference type="ARBA" id="ARBA00022763"/>
    </source>
</evidence>
<accession>A0A327KUA2</accession>
<dbReference type="AlphaFoldDB" id="A0A327KUA2"/>
<keyword evidence="5 6" id="KW-0234">DNA repair</keyword>
<keyword evidence="3 6" id="KW-0227">DNA damage</keyword>
<dbReference type="InterPro" id="IPR004603">
    <property type="entry name" value="DNA_mismatch_endonuc_vsr"/>
</dbReference>
<evidence type="ECO:0000256" key="1">
    <source>
        <dbReference type="ARBA" id="ARBA00022722"/>
    </source>
</evidence>
<dbReference type="OrthoDB" id="9801520at2"/>
<dbReference type="RefSeq" id="WP_111355658.1">
    <property type="nucleotide sequence ID" value="NZ_NHSK01000059.1"/>
</dbReference>
<evidence type="ECO:0000256" key="4">
    <source>
        <dbReference type="ARBA" id="ARBA00022801"/>
    </source>
</evidence>
<dbReference type="CDD" id="cd00221">
    <property type="entry name" value="Vsr"/>
    <property type="match status" value="1"/>
</dbReference>
<gene>
    <name evidence="8" type="ORF">CH338_03630</name>
</gene>
<dbReference type="PIRSF" id="PIRSF018267">
    <property type="entry name" value="VSR_endonuc"/>
    <property type="match status" value="1"/>
</dbReference>